<evidence type="ECO:0000313" key="4">
    <source>
        <dbReference type="RefSeq" id="XP_016507802.1"/>
    </source>
</evidence>
<feature type="transmembrane region" description="Helical" evidence="2">
    <location>
        <begin position="527"/>
        <end position="546"/>
    </location>
</feature>
<dbReference type="AlphaFoldDB" id="A0A1S4D315"/>
<dbReference type="RefSeq" id="XP_016507802.1">
    <property type="nucleotide sequence ID" value="XM_016652316.1"/>
</dbReference>
<evidence type="ECO:0000256" key="1">
    <source>
        <dbReference type="ARBA" id="ARBA00007320"/>
    </source>
</evidence>
<protein>
    <submittedName>
        <fullName evidence="4 5">Uncharacterized protein</fullName>
    </submittedName>
</protein>
<dbReference type="GeneID" id="107825445"/>
<gene>
    <name evidence="4 5 6" type="primary">LOC107825445</name>
</gene>
<comment type="similarity">
    <text evidence="1">Belongs to the universal ribosomal protein uL15 family.</text>
</comment>
<keyword evidence="2" id="KW-0472">Membrane</keyword>
<dbReference type="PaxDb" id="4097-A0A1S4D315"/>
<keyword evidence="3" id="KW-1185">Reference proteome</keyword>
<evidence type="ECO:0000313" key="3">
    <source>
        <dbReference type="Proteomes" id="UP000790787"/>
    </source>
</evidence>
<proteinExistence type="inferred from homology"/>
<evidence type="ECO:0000313" key="5">
    <source>
        <dbReference type="RefSeq" id="XP_016507807.1"/>
    </source>
</evidence>
<feature type="transmembrane region" description="Helical" evidence="2">
    <location>
        <begin position="493"/>
        <end position="515"/>
    </location>
</feature>
<name>A0A1S4D315_TOBAC</name>
<organism evidence="5">
    <name type="scientific">Nicotiana tabacum</name>
    <name type="common">Common tobacco</name>
    <dbReference type="NCBI Taxonomy" id="4097"/>
    <lineage>
        <taxon>Eukaryota</taxon>
        <taxon>Viridiplantae</taxon>
        <taxon>Streptophyta</taxon>
        <taxon>Embryophyta</taxon>
        <taxon>Tracheophyta</taxon>
        <taxon>Spermatophyta</taxon>
        <taxon>Magnoliopsida</taxon>
        <taxon>eudicotyledons</taxon>
        <taxon>Gunneridae</taxon>
        <taxon>Pentapetalae</taxon>
        <taxon>asterids</taxon>
        <taxon>lamiids</taxon>
        <taxon>Solanales</taxon>
        <taxon>Solanaceae</taxon>
        <taxon>Nicotianoideae</taxon>
        <taxon>Nicotianeae</taxon>
        <taxon>Nicotiana</taxon>
    </lineage>
</organism>
<dbReference type="GO" id="GO:0022625">
    <property type="term" value="C:cytosolic large ribosomal subunit"/>
    <property type="evidence" value="ECO:0000318"/>
    <property type="project" value="GO_Central"/>
</dbReference>
<accession>A0A1S4D315</accession>
<dbReference type="STRING" id="4097.A0A1S4D315"/>
<dbReference type="GO" id="GO:0003735">
    <property type="term" value="F:structural constituent of ribosome"/>
    <property type="evidence" value="ECO:0000318"/>
    <property type="project" value="GO_Central"/>
</dbReference>
<dbReference type="RefSeq" id="XP_016507813.1">
    <property type="nucleotide sequence ID" value="XM_016652327.1"/>
</dbReference>
<keyword evidence="2" id="KW-1133">Transmembrane helix</keyword>
<dbReference type="OrthoDB" id="10283449at2759"/>
<dbReference type="PANTHER" id="PTHR11721:SF25">
    <property type="entry name" value="60S RIBOSOMAL PROTEIN L27A-3-LIKE"/>
    <property type="match status" value="1"/>
</dbReference>
<dbReference type="RefSeq" id="XP_016507807.1">
    <property type="nucleotide sequence ID" value="XM_016652321.1"/>
</dbReference>
<keyword evidence="2" id="KW-0812">Transmembrane</keyword>
<dbReference type="Proteomes" id="UP000790787">
    <property type="component" value="Chromosome 12"/>
</dbReference>
<evidence type="ECO:0000256" key="2">
    <source>
        <dbReference type="SAM" id="Phobius"/>
    </source>
</evidence>
<dbReference type="PANTHER" id="PTHR11721">
    <property type="entry name" value="60S RIBOSOMAL PROTEIN L27A"/>
    <property type="match status" value="1"/>
</dbReference>
<dbReference type="KEGG" id="nta:107825445"/>
<reference key="1">
    <citation type="journal article" date="2014" name="Nat. Commun.">
        <title>The tobacco genome sequence and its comparison with those of tomato and potato.</title>
        <authorList>
            <person name="Sierro N."/>
            <person name="Battey J.N."/>
            <person name="Ouadi S."/>
            <person name="Bakaher N."/>
            <person name="Bovet L."/>
            <person name="Willig A."/>
            <person name="Goepfert S."/>
            <person name="Peitsch M.C."/>
            <person name="Ivanov N.V."/>
        </authorList>
    </citation>
    <scope>NUCLEOTIDE SEQUENCE [LARGE SCALE GENOMIC DNA]</scope>
    <source>
        <strain>cv. TN90</strain>
    </source>
</reference>
<sequence length="681" mass="78380">MANPPWDSLQLVSEPTILSCSSDRQKTMDSGRAQNQLEQQIQAFMARSNRKIQHLAERYHHLSRTFHSSSNQYEAQRLESEQWISDGPYANHQYAGANTHCYRESSGVEQYHKNLYAYTYPHPYYRPDLSCNPYGVEYCHGDSRTCPYQVPYAYHFDGNYLGSYFVQLGNGSVVLVTAAPTTPTYRDEQTVLTKFRKNRKKRRYLNVCSGRIEKHKKHPGSKRNAGKMHHLGILFDEYHLSYFGKVGKTYFHKRINLFGTSTLCNDVEVHEDEEETSVNCDACALLEIEVKEEGSSVEDQVLDESSHTNETLEISPNEITTCNASPVIPFFTKYVLAFTIEDQNALKLEDEGEEKPSPIENEGAEAYENKVCIVFDECPQRDETELQAEFWSTRTKKNSNYSESLTWYEVHNLLRACNGNLDTTTLIENLTRYSANSTQIPLSMVLFGPIFYYRHEGSYHQSIFLFVSATIQFDNCRDHLIVEMLGLLNHHKFARVVFLLFAVWRTVNWGFYLDLNTALISVVTMQLKWTDVCLTGGVYLCAMALSTFDSLRFSTFVVNEYVDGSIFGELLMMLFPSIAVFFVVQFFIRNNISSRSSIMGGTMRKAKPIFFENSTLVLVFSETFEKLATFTRELLHKGSSMVIRYFNSCEGVTHWNHVILCFLAWQWDEKSIFILSTLRGT</sequence>
<evidence type="ECO:0000313" key="6">
    <source>
        <dbReference type="RefSeq" id="XP_016507813.1"/>
    </source>
</evidence>
<reference evidence="4 5" key="2">
    <citation type="submission" date="2025-04" db="UniProtKB">
        <authorList>
            <consortium name="RefSeq"/>
        </authorList>
    </citation>
    <scope>IDENTIFICATION</scope>
</reference>
<feature type="transmembrane region" description="Helical" evidence="2">
    <location>
        <begin position="566"/>
        <end position="588"/>
    </location>
</feature>